<dbReference type="KEGG" id="mde:101893705"/>
<dbReference type="Gene3D" id="2.40.100.10">
    <property type="entry name" value="Cyclophilin-like"/>
    <property type="match status" value="1"/>
</dbReference>
<name>A0A1I8NEA0_MUSDO</name>
<dbReference type="VEuPathDB" id="VectorBase:MDOA014301"/>
<reference evidence="3" key="1">
    <citation type="submission" date="2020-05" db="UniProtKB">
        <authorList>
            <consortium name="EnsemblMetazoa"/>
        </authorList>
    </citation>
    <scope>IDENTIFICATION</scope>
    <source>
        <strain evidence="3">Aabys</strain>
    </source>
</reference>
<feature type="region of interest" description="Disordered" evidence="1">
    <location>
        <begin position="87"/>
        <end position="111"/>
    </location>
</feature>
<dbReference type="AlphaFoldDB" id="A0A1I8NEA0"/>
<organism evidence="3">
    <name type="scientific">Musca domestica</name>
    <name type="common">House fly</name>
    <dbReference type="NCBI Taxonomy" id="7370"/>
    <lineage>
        <taxon>Eukaryota</taxon>
        <taxon>Metazoa</taxon>
        <taxon>Ecdysozoa</taxon>
        <taxon>Arthropoda</taxon>
        <taxon>Hexapoda</taxon>
        <taxon>Insecta</taxon>
        <taxon>Pterygota</taxon>
        <taxon>Neoptera</taxon>
        <taxon>Endopterygota</taxon>
        <taxon>Diptera</taxon>
        <taxon>Brachycera</taxon>
        <taxon>Muscomorpha</taxon>
        <taxon>Muscoidea</taxon>
        <taxon>Muscidae</taxon>
        <taxon>Musca</taxon>
    </lineage>
</organism>
<dbReference type="InterPro" id="IPR029000">
    <property type="entry name" value="Cyclophilin-like_dom_sf"/>
</dbReference>
<feature type="compositionally biased region" description="Low complexity" evidence="1">
    <location>
        <begin position="87"/>
        <end position="99"/>
    </location>
</feature>
<dbReference type="VEuPathDB" id="VectorBase:MDOMA2_020280"/>
<dbReference type="GO" id="GO:0003755">
    <property type="term" value="F:peptidyl-prolyl cis-trans isomerase activity"/>
    <property type="evidence" value="ECO:0007669"/>
    <property type="project" value="InterPro"/>
</dbReference>
<dbReference type="OrthoDB" id="193499at2759"/>
<feature type="domain" description="PPIase cyclophilin-type" evidence="2">
    <location>
        <begin position="156"/>
        <end position="303"/>
    </location>
</feature>
<evidence type="ECO:0000313" key="4">
    <source>
        <dbReference type="Proteomes" id="UP001652621"/>
    </source>
</evidence>
<proteinExistence type="predicted"/>
<keyword evidence="5" id="KW-0413">Isomerase</keyword>
<reference evidence="5" key="2">
    <citation type="submission" date="2025-04" db="UniProtKB">
        <authorList>
            <consortium name="RefSeq"/>
        </authorList>
    </citation>
    <scope>IDENTIFICATION</scope>
    <source>
        <strain evidence="5">Aabys</strain>
    </source>
</reference>
<dbReference type="EnsemblMetazoa" id="MDOA014301-RA">
    <property type="protein sequence ID" value="MDOA014301-PA"/>
    <property type="gene ID" value="MDOA014301"/>
</dbReference>
<dbReference type="RefSeq" id="XP_005184580.1">
    <property type="nucleotide sequence ID" value="XM_005184523.3"/>
</dbReference>
<dbReference type="InterPro" id="IPR002130">
    <property type="entry name" value="Cyclophilin-type_PPIase_dom"/>
</dbReference>
<evidence type="ECO:0000313" key="3">
    <source>
        <dbReference type="EnsemblMetazoa" id="MDOA014301-PA"/>
    </source>
</evidence>
<protein>
    <submittedName>
        <fullName evidence="5">Peptidyl-prolyl cis-trans isomerase cyp11</fullName>
    </submittedName>
</protein>
<keyword evidence="4" id="KW-1185">Reference proteome</keyword>
<dbReference type="STRING" id="7370.A0A1I8NEA0"/>
<dbReference type="PROSITE" id="PS50072">
    <property type="entry name" value="CSA_PPIASE_2"/>
    <property type="match status" value="1"/>
</dbReference>
<dbReference type="SUPFAM" id="SSF50891">
    <property type="entry name" value="Cyclophilin-like"/>
    <property type="match status" value="1"/>
</dbReference>
<dbReference type="Pfam" id="PF00160">
    <property type="entry name" value="Pro_isomerase"/>
    <property type="match status" value="1"/>
</dbReference>
<evidence type="ECO:0000256" key="1">
    <source>
        <dbReference type="SAM" id="MobiDB-lite"/>
    </source>
</evidence>
<sequence length="304" mass="34679">MNEIERKKRYRQHRLRIQNATSLVNSQAPAKRNGDPGEQRKLTFLEMMMALCQKGSSRTFTQSPNAVALRQSCSCCPFKEVGGRQLTTHDSNSSSLSLDHGSKKLKCKQRTGPSLSSDIPYHVWQRYRQLPFIKSPSQLMKLLRPQIFLDLHSEHGQPLGRLVVQLFTEACPEIVLQFVRICLAQQPARFKLTRVLLHLWLEAELHLMDKNALTIPNIEHDPMAINHGSAAGILSFPSRYLRGSKFRFISFSVSFRPIDVLNGKRIAFGRIRRGQHVLQHLQNCEVSDNGRPLREIYVSTCGVL</sequence>
<accession>A0A1I8NEA0</accession>
<dbReference type="Proteomes" id="UP001652621">
    <property type="component" value="Unplaced"/>
</dbReference>
<dbReference type="eggNOG" id="KOG0865">
    <property type="taxonomic scope" value="Eukaryota"/>
</dbReference>
<evidence type="ECO:0000313" key="5">
    <source>
        <dbReference type="RefSeq" id="XP_005184580.1"/>
    </source>
</evidence>
<dbReference type="GeneID" id="101893705"/>
<evidence type="ECO:0000259" key="2">
    <source>
        <dbReference type="PROSITE" id="PS50072"/>
    </source>
</evidence>
<gene>
    <name evidence="3" type="primary">101893705</name>
    <name evidence="5" type="synonym">LOC101893705</name>
</gene>